<comment type="caution">
    <text evidence="2">The sequence shown here is derived from an EMBL/GenBank/DDBJ whole genome shotgun (WGS) entry which is preliminary data.</text>
</comment>
<dbReference type="Proteomes" id="UP000234662">
    <property type="component" value="Unassembled WGS sequence"/>
</dbReference>
<feature type="region of interest" description="Disordered" evidence="1">
    <location>
        <begin position="297"/>
        <end position="333"/>
    </location>
</feature>
<evidence type="ECO:0000256" key="1">
    <source>
        <dbReference type="SAM" id="MobiDB-lite"/>
    </source>
</evidence>
<gene>
    <name evidence="2" type="ORF">CYJ73_21295</name>
</gene>
<dbReference type="RefSeq" id="WP_101822125.1">
    <property type="nucleotide sequence ID" value="NZ_PKJC01000023.1"/>
</dbReference>
<name>A0A2I1R381_9ACTN</name>
<organism evidence="2 3">
    <name type="scientific">Gordonia terrae</name>
    <dbReference type="NCBI Taxonomy" id="2055"/>
    <lineage>
        <taxon>Bacteria</taxon>
        <taxon>Bacillati</taxon>
        <taxon>Actinomycetota</taxon>
        <taxon>Actinomycetes</taxon>
        <taxon>Mycobacteriales</taxon>
        <taxon>Gordoniaceae</taxon>
        <taxon>Gordonia</taxon>
    </lineage>
</organism>
<evidence type="ECO:0000313" key="2">
    <source>
        <dbReference type="EMBL" id="PKZ63597.1"/>
    </source>
</evidence>
<protein>
    <submittedName>
        <fullName evidence="2">Uncharacterized protein</fullName>
    </submittedName>
</protein>
<feature type="compositionally biased region" description="Basic and acidic residues" evidence="1">
    <location>
        <begin position="91"/>
        <end position="113"/>
    </location>
</feature>
<evidence type="ECO:0000313" key="3">
    <source>
        <dbReference type="Proteomes" id="UP000234662"/>
    </source>
</evidence>
<dbReference type="AlphaFoldDB" id="A0A2I1R381"/>
<dbReference type="EMBL" id="PKJC01000023">
    <property type="protein sequence ID" value="PKZ63597.1"/>
    <property type="molecule type" value="Genomic_DNA"/>
</dbReference>
<feature type="compositionally biased region" description="Basic and acidic residues" evidence="1">
    <location>
        <begin position="59"/>
        <end position="72"/>
    </location>
</feature>
<sequence length="333" mass="37004">MSSTRSAYTGHGVIDLEAGPVDDAAIKAAGLVAEKFYDAMEQNRIGADLSDRVIEDDTSRNRAARDRDRAFPRDTSTVADDRKRRQLPARGEFRSDLSSRQRKERSAAKRRVLEDAARTQVKELQWATSDPARWRHLNSSLRSATGNAQELDVRDRRSVQRLDRLIQDYERDSGRGHVVYAVAELPTDTAVTRRRDVPATLQPGARISFDQYTMATHTLHEAAAVAERRRAEGSTASTVILEIETSRGMYLGHSDSVNDTSHLLPRGLGMRVAGIDDHADYAHPGGHDSTLVVQLRDTPRDPDYQPPITGRRLFSDRNAAAAARAAARDTKEP</sequence>
<proteinExistence type="predicted"/>
<reference evidence="2 3" key="1">
    <citation type="submission" date="2017-12" db="EMBL/GenBank/DDBJ databases">
        <title>Phylogenetic diversity of female urinary microbiome.</title>
        <authorList>
            <person name="Thomas-White K."/>
            <person name="Wolfe A.J."/>
        </authorList>
    </citation>
    <scope>NUCLEOTIDE SEQUENCE [LARGE SCALE GENOMIC DNA]</scope>
    <source>
        <strain evidence="2 3">UMB0777</strain>
    </source>
</reference>
<feature type="region of interest" description="Disordered" evidence="1">
    <location>
        <begin position="59"/>
        <end position="113"/>
    </location>
</feature>
<accession>A0A2I1R381</accession>